<dbReference type="GO" id="GO:0110153">
    <property type="term" value="F:RNA NAD-cap (NMN-forming) hydrolase activity"/>
    <property type="evidence" value="ECO:0007669"/>
    <property type="project" value="RHEA"/>
</dbReference>
<evidence type="ECO:0000256" key="5">
    <source>
        <dbReference type="ARBA" id="ARBA00022723"/>
    </source>
</evidence>
<accession>A0A4S8P9E6</accession>
<dbReference type="GO" id="GO:0046872">
    <property type="term" value="F:metal ion binding"/>
    <property type="evidence" value="ECO:0007669"/>
    <property type="project" value="UniProtKB-KW"/>
</dbReference>
<proteinExistence type="inferred from homology"/>
<comment type="cofactor">
    <cofactor evidence="2">
        <name>Zn(2+)</name>
        <dbReference type="ChEBI" id="CHEBI:29105"/>
    </cofactor>
</comment>
<dbReference type="GO" id="GO:0006742">
    <property type="term" value="P:NADP+ catabolic process"/>
    <property type="evidence" value="ECO:0007669"/>
    <property type="project" value="TreeGrafter"/>
</dbReference>
<keyword evidence="8" id="KW-0520">NAD</keyword>
<dbReference type="RefSeq" id="WP_136531628.1">
    <property type="nucleotide sequence ID" value="NZ_STGX01000018.1"/>
</dbReference>
<dbReference type="EC" id="3.6.1.22" evidence="4"/>
<name>A0A4S8P9E6_9ACTN</name>
<evidence type="ECO:0000259" key="10">
    <source>
        <dbReference type="PROSITE" id="PS51462"/>
    </source>
</evidence>
<evidence type="ECO:0000256" key="6">
    <source>
        <dbReference type="ARBA" id="ARBA00022801"/>
    </source>
</evidence>
<dbReference type="InterPro" id="IPR049734">
    <property type="entry name" value="NudC-like_C"/>
</dbReference>
<dbReference type="PANTHER" id="PTHR42904">
    <property type="entry name" value="NUDIX HYDROLASE, NUDC SUBFAMILY"/>
    <property type="match status" value="1"/>
</dbReference>
<dbReference type="InterPro" id="IPR015797">
    <property type="entry name" value="NUDIX_hydrolase-like_dom_sf"/>
</dbReference>
<comment type="similarity">
    <text evidence="3">Belongs to the Nudix hydrolase family. NudC subfamily.</text>
</comment>
<dbReference type="InterPro" id="IPR000086">
    <property type="entry name" value="NUDIX_hydrolase_dom"/>
</dbReference>
<evidence type="ECO:0000256" key="4">
    <source>
        <dbReference type="ARBA" id="ARBA00012381"/>
    </source>
</evidence>
<organism evidence="11 12">
    <name type="scientific">Glycomyces paridis</name>
    <dbReference type="NCBI Taxonomy" id="2126555"/>
    <lineage>
        <taxon>Bacteria</taxon>
        <taxon>Bacillati</taxon>
        <taxon>Actinomycetota</taxon>
        <taxon>Actinomycetes</taxon>
        <taxon>Glycomycetales</taxon>
        <taxon>Glycomycetaceae</taxon>
        <taxon>Glycomyces</taxon>
    </lineage>
</organism>
<dbReference type="Gene3D" id="3.90.79.10">
    <property type="entry name" value="Nucleoside Triphosphate Pyrophosphohydrolase"/>
    <property type="match status" value="1"/>
</dbReference>
<feature type="domain" description="Nudix hydrolase" evidence="10">
    <location>
        <begin position="143"/>
        <end position="291"/>
    </location>
</feature>
<keyword evidence="12" id="KW-1185">Reference proteome</keyword>
<evidence type="ECO:0000313" key="11">
    <source>
        <dbReference type="EMBL" id="THV24469.1"/>
    </source>
</evidence>
<evidence type="ECO:0000313" key="12">
    <source>
        <dbReference type="Proteomes" id="UP000305792"/>
    </source>
</evidence>
<keyword evidence="6 11" id="KW-0378">Hydrolase</keyword>
<dbReference type="InterPro" id="IPR050241">
    <property type="entry name" value="NAD-cap_RNA_hydrolase_NudC"/>
</dbReference>
<comment type="cofactor">
    <cofactor evidence="1">
        <name>Mg(2+)</name>
        <dbReference type="ChEBI" id="CHEBI:18420"/>
    </cofactor>
</comment>
<dbReference type="PROSITE" id="PS00893">
    <property type="entry name" value="NUDIX_BOX"/>
    <property type="match status" value="1"/>
</dbReference>
<dbReference type="Pfam" id="PF00293">
    <property type="entry name" value="NUDIX"/>
    <property type="match status" value="1"/>
</dbReference>
<evidence type="ECO:0000256" key="7">
    <source>
        <dbReference type="ARBA" id="ARBA00022842"/>
    </source>
</evidence>
<gene>
    <name evidence="11" type="primary">nudC</name>
    <name evidence="11" type="ORF">E9998_20860</name>
</gene>
<reference evidence="11 12" key="1">
    <citation type="journal article" date="2018" name="Int. J. Syst. Evol. Microbiol.">
        <title>Glycomyces paridis sp. nov., isolated from the medicinal plant Paris polyphylla.</title>
        <authorList>
            <person name="Fang X.M."/>
            <person name="Bai J.L."/>
            <person name="Su J."/>
            <person name="Zhao L.L."/>
            <person name="Liu H.Y."/>
            <person name="Ma B.P."/>
            <person name="Zhang Y.Q."/>
            <person name="Yu L.Y."/>
        </authorList>
    </citation>
    <scope>NUCLEOTIDE SEQUENCE [LARGE SCALE GENOMIC DNA]</scope>
    <source>
        <strain evidence="11 12">CPCC 204357</strain>
    </source>
</reference>
<evidence type="ECO:0000256" key="9">
    <source>
        <dbReference type="ARBA" id="ARBA00023679"/>
    </source>
</evidence>
<dbReference type="EMBL" id="STGX01000018">
    <property type="protein sequence ID" value="THV24469.1"/>
    <property type="molecule type" value="Genomic_DNA"/>
</dbReference>
<comment type="caution">
    <text evidence="11">The sequence shown here is derived from an EMBL/GenBank/DDBJ whole genome shotgun (WGS) entry which is preliminary data.</text>
</comment>
<dbReference type="Proteomes" id="UP000305792">
    <property type="component" value="Unassembled WGS sequence"/>
</dbReference>
<dbReference type="GO" id="GO:0005829">
    <property type="term" value="C:cytosol"/>
    <property type="evidence" value="ECO:0007669"/>
    <property type="project" value="TreeGrafter"/>
</dbReference>
<keyword evidence="5" id="KW-0479">Metal-binding</keyword>
<comment type="catalytic activity">
    <reaction evidence="9">
        <text>a 5'-end NAD(+)-phospho-ribonucleoside in mRNA + H2O = a 5'-end phospho-adenosine-phospho-ribonucleoside in mRNA + beta-nicotinamide D-ribonucleotide + 2 H(+)</text>
        <dbReference type="Rhea" id="RHEA:60876"/>
        <dbReference type="Rhea" id="RHEA-COMP:15698"/>
        <dbReference type="Rhea" id="RHEA-COMP:15719"/>
        <dbReference type="ChEBI" id="CHEBI:14649"/>
        <dbReference type="ChEBI" id="CHEBI:15377"/>
        <dbReference type="ChEBI" id="CHEBI:15378"/>
        <dbReference type="ChEBI" id="CHEBI:144029"/>
        <dbReference type="ChEBI" id="CHEBI:144051"/>
    </reaction>
    <physiologicalReaction direction="left-to-right" evidence="9">
        <dbReference type="Rhea" id="RHEA:60877"/>
    </physiologicalReaction>
</comment>
<sequence length="302" mass="34098">MMHPPLAVDVLDRCAHHRDDPEWLEAAWNRAQIVACDSMRERIDADEDGLHYRDADTAPEGRRVYLGGEDPPVFAVFTDLPDGLPGRSIRPTWDHRDLAIAVEAIGIGHWHATYRFHPTTGRPLQPRMAGWELAPGEGRAVFPRTDPAVIVLIDDGADRVLLAKHRRYGDQPRPSIAQNTIAPPQSTRTGRYACIAGFVEPGESAEAAVHREVAEEVGMKIDRLDYVSSQPWPYPRSLMLAYRATADPSQELVLQAEEIADARWFTREEVREMWVETADATPSAVRISVARFLIERWLEEER</sequence>
<dbReference type="InterPro" id="IPR020084">
    <property type="entry name" value="NUDIX_hydrolase_CS"/>
</dbReference>
<evidence type="ECO:0000256" key="8">
    <source>
        <dbReference type="ARBA" id="ARBA00023027"/>
    </source>
</evidence>
<dbReference type="PANTHER" id="PTHR42904:SF6">
    <property type="entry name" value="NAD-CAPPED RNA HYDROLASE NUDT12"/>
    <property type="match status" value="1"/>
</dbReference>
<dbReference type="GO" id="GO:0035529">
    <property type="term" value="F:NADH pyrophosphatase activity"/>
    <property type="evidence" value="ECO:0007669"/>
    <property type="project" value="TreeGrafter"/>
</dbReference>
<dbReference type="CDD" id="cd03429">
    <property type="entry name" value="NUDIX_NADH_pyrophosphatase_Nudt13"/>
    <property type="match status" value="1"/>
</dbReference>
<keyword evidence="7" id="KW-0460">Magnesium</keyword>
<dbReference type="SUPFAM" id="SSF55811">
    <property type="entry name" value="Nudix"/>
    <property type="match status" value="1"/>
</dbReference>
<protein>
    <recommendedName>
        <fullName evidence="4">NAD(+) diphosphatase</fullName>
        <ecNumber evidence="4">3.6.1.22</ecNumber>
    </recommendedName>
</protein>
<evidence type="ECO:0000256" key="1">
    <source>
        <dbReference type="ARBA" id="ARBA00001946"/>
    </source>
</evidence>
<dbReference type="GO" id="GO:0019677">
    <property type="term" value="P:NAD+ catabolic process"/>
    <property type="evidence" value="ECO:0007669"/>
    <property type="project" value="TreeGrafter"/>
</dbReference>
<dbReference type="AlphaFoldDB" id="A0A4S8P9E6"/>
<dbReference type="NCBIfam" id="NF001299">
    <property type="entry name" value="PRK00241.1"/>
    <property type="match status" value="1"/>
</dbReference>
<evidence type="ECO:0000256" key="2">
    <source>
        <dbReference type="ARBA" id="ARBA00001947"/>
    </source>
</evidence>
<evidence type="ECO:0000256" key="3">
    <source>
        <dbReference type="ARBA" id="ARBA00009595"/>
    </source>
</evidence>
<dbReference type="PROSITE" id="PS51462">
    <property type="entry name" value="NUDIX"/>
    <property type="match status" value="1"/>
</dbReference>
<dbReference type="OrthoDB" id="9791656at2"/>